<dbReference type="Proteomes" id="UP000008291">
    <property type="component" value="Chromosome"/>
</dbReference>
<feature type="domain" description="PAS" evidence="1">
    <location>
        <begin position="25"/>
        <end position="101"/>
    </location>
</feature>
<dbReference type="InterPro" id="IPR035919">
    <property type="entry name" value="EAL_sf"/>
</dbReference>
<dbReference type="InterPro" id="IPR003018">
    <property type="entry name" value="GAF"/>
</dbReference>
<feature type="domain" description="EAL" evidence="3">
    <location>
        <begin position="792"/>
        <end position="1046"/>
    </location>
</feature>
<dbReference type="EMBL" id="CP000116">
    <property type="protein sequence ID" value="AAZ96995.1"/>
    <property type="molecule type" value="Genomic_DNA"/>
</dbReference>
<evidence type="ECO:0000313" key="5">
    <source>
        <dbReference type="EMBL" id="AAZ96995.1"/>
    </source>
</evidence>
<dbReference type="AlphaFoldDB" id="Q3SK01"/>
<feature type="domain" description="PAC" evidence="2">
    <location>
        <begin position="563"/>
        <end position="615"/>
    </location>
</feature>
<evidence type="ECO:0000259" key="3">
    <source>
        <dbReference type="PROSITE" id="PS50883"/>
    </source>
</evidence>
<dbReference type="Gene3D" id="3.20.20.450">
    <property type="entry name" value="EAL domain"/>
    <property type="match status" value="1"/>
</dbReference>
<dbReference type="Pfam" id="PF13185">
    <property type="entry name" value="GAF_2"/>
    <property type="match status" value="1"/>
</dbReference>
<dbReference type="PROSITE" id="PS50113">
    <property type="entry name" value="PAC"/>
    <property type="match status" value="2"/>
</dbReference>
<dbReference type="GO" id="GO:0006355">
    <property type="term" value="P:regulation of DNA-templated transcription"/>
    <property type="evidence" value="ECO:0007669"/>
    <property type="project" value="InterPro"/>
</dbReference>
<dbReference type="SUPFAM" id="SSF55785">
    <property type="entry name" value="PYP-like sensor domain (PAS domain)"/>
    <property type="match status" value="2"/>
</dbReference>
<proteinExistence type="predicted"/>
<dbReference type="STRING" id="292415.Tbd_1042"/>
<dbReference type="FunFam" id="3.20.20.450:FF:000001">
    <property type="entry name" value="Cyclic di-GMP phosphodiesterase yahA"/>
    <property type="match status" value="1"/>
</dbReference>
<reference evidence="5 6" key="1">
    <citation type="journal article" date="2006" name="J. Bacteriol.">
        <title>The genome sequence of the obligately chemolithoautotrophic, facultatively anaerobic bacterium Thiobacillus denitrificans.</title>
        <authorList>
            <person name="Beller H.R."/>
            <person name="Chain P.S."/>
            <person name="Letain T.E."/>
            <person name="Chakicherla A."/>
            <person name="Larimer F.W."/>
            <person name="Richardson P.M."/>
            <person name="Coleman M.A."/>
            <person name="Wood A.P."/>
            <person name="Kelly D.P."/>
        </authorList>
    </citation>
    <scope>NUCLEOTIDE SEQUENCE [LARGE SCALE GENOMIC DNA]</scope>
    <source>
        <strain evidence="5 6">ATCC 25259</strain>
    </source>
</reference>
<dbReference type="InterPro" id="IPR000700">
    <property type="entry name" value="PAS-assoc_C"/>
</dbReference>
<dbReference type="PROSITE" id="PS50112">
    <property type="entry name" value="PAS"/>
    <property type="match status" value="2"/>
</dbReference>
<dbReference type="CDD" id="cd00130">
    <property type="entry name" value="PAS"/>
    <property type="match status" value="2"/>
</dbReference>
<gene>
    <name evidence="5" type="ordered locus">Tbd_1042</name>
</gene>
<accession>Q3SK01</accession>
<evidence type="ECO:0000259" key="1">
    <source>
        <dbReference type="PROSITE" id="PS50112"/>
    </source>
</evidence>
<dbReference type="InterPro" id="IPR001633">
    <property type="entry name" value="EAL_dom"/>
</dbReference>
<feature type="domain" description="GGDEF" evidence="4">
    <location>
        <begin position="645"/>
        <end position="783"/>
    </location>
</feature>
<dbReference type="Gene3D" id="3.30.450.20">
    <property type="entry name" value="PAS domain"/>
    <property type="match status" value="2"/>
</dbReference>
<dbReference type="PROSITE" id="PS50883">
    <property type="entry name" value="EAL"/>
    <property type="match status" value="1"/>
</dbReference>
<dbReference type="PANTHER" id="PTHR44757">
    <property type="entry name" value="DIGUANYLATE CYCLASE DGCP"/>
    <property type="match status" value="1"/>
</dbReference>
<dbReference type="InterPro" id="IPR052155">
    <property type="entry name" value="Biofilm_reg_signaling"/>
</dbReference>
<dbReference type="NCBIfam" id="TIGR00254">
    <property type="entry name" value="GGDEF"/>
    <property type="match status" value="1"/>
</dbReference>
<dbReference type="Pfam" id="PF00989">
    <property type="entry name" value="PAS"/>
    <property type="match status" value="1"/>
</dbReference>
<dbReference type="SUPFAM" id="SSF55073">
    <property type="entry name" value="Nucleotide cyclase"/>
    <property type="match status" value="1"/>
</dbReference>
<dbReference type="KEGG" id="tbd:Tbd_1042"/>
<dbReference type="Pfam" id="PF00990">
    <property type="entry name" value="GGDEF"/>
    <property type="match status" value="1"/>
</dbReference>
<dbReference type="InterPro" id="IPR000160">
    <property type="entry name" value="GGDEF_dom"/>
</dbReference>
<dbReference type="InterPro" id="IPR013767">
    <property type="entry name" value="PAS_fold"/>
</dbReference>
<protein>
    <submittedName>
        <fullName evidence="5">Putative diguanylate cyclase/phosphodiesterase (GGDEF &amp; EAL domains) with PAS/PAC and GAF sensor(S)</fullName>
    </submittedName>
</protein>
<dbReference type="SUPFAM" id="SSF141868">
    <property type="entry name" value="EAL domain-like"/>
    <property type="match status" value="1"/>
</dbReference>
<dbReference type="RefSeq" id="WP_011311554.1">
    <property type="nucleotide sequence ID" value="NC_007404.1"/>
</dbReference>
<dbReference type="PANTHER" id="PTHR44757:SF2">
    <property type="entry name" value="BIOFILM ARCHITECTURE MAINTENANCE PROTEIN MBAA"/>
    <property type="match status" value="1"/>
</dbReference>
<dbReference type="InterPro" id="IPR043128">
    <property type="entry name" value="Rev_trsase/Diguanyl_cyclase"/>
</dbReference>
<dbReference type="InterPro" id="IPR029016">
    <property type="entry name" value="GAF-like_dom_sf"/>
</dbReference>
<dbReference type="Pfam" id="PF13426">
    <property type="entry name" value="PAS_9"/>
    <property type="match status" value="1"/>
</dbReference>
<dbReference type="Gene3D" id="3.30.70.270">
    <property type="match status" value="1"/>
</dbReference>
<dbReference type="SUPFAM" id="SSF55781">
    <property type="entry name" value="GAF domain-like"/>
    <property type="match status" value="2"/>
</dbReference>
<dbReference type="Pfam" id="PF00563">
    <property type="entry name" value="EAL"/>
    <property type="match status" value="1"/>
</dbReference>
<evidence type="ECO:0000259" key="4">
    <source>
        <dbReference type="PROSITE" id="PS50887"/>
    </source>
</evidence>
<dbReference type="InterPro" id="IPR001610">
    <property type="entry name" value="PAC"/>
</dbReference>
<dbReference type="InterPro" id="IPR029787">
    <property type="entry name" value="Nucleotide_cyclase"/>
</dbReference>
<dbReference type="CDD" id="cd01948">
    <property type="entry name" value="EAL"/>
    <property type="match status" value="1"/>
</dbReference>
<dbReference type="SMART" id="SM00086">
    <property type="entry name" value="PAC"/>
    <property type="match status" value="2"/>
</dbReference>
<feature type="domain" description="PAC" evidence="2">
    <location>
        <begin position="102"/>
        <end position="156"/>
    </location>
</feature>
<dbReference type="SMART" id="SM00065">
    <property type="entry name" value="GAF"/>
    <property type="match status" value="2"/>
</dbReference>
<dbReference type="SMART" id="SM00091">
    <property type="entry name" value="PAS"/>
    <property type="match status" value="2"/>
</dbReference>
<dbReference type="eggNOG" id="COG2203">
    <property type="taxonomic scope" value="Bacteria"/>
</dbReference>
<dbReference type="CDD" id="cd01949">
    <property type="entry name" value="GGDEF"/>
    <property type="match status" value="1"/>
</dbReference>
<evidence type="ECO:0000259" key="2">
    <source>
        <dbReference type="PROSITE" id="PS50113"/>
    </source>
</evidence>
<evidence type="ECO:0000313" key="6">
    <source>
        <dbReference type="Proteomes" id="UP000008291"/>
    </source>
</evidence>
<dbReference type="InterPro" id="IPR000014">
    <property type="entry name" value="PAS"/>
</dbReference>
<dbReference type="HOGENOM" id="CLU_000445_70_62_4"/>
<sequence>MLDRDDPCRVRDAGDASGRYEAHQQLALLETSVARLNDIVLITEADHGGAAGPAIVFVNDAFEHITGYRRDEVLGKSVRLLHGPLTDRAEVRRIGEALENQRPVRSELVNYSKHGEPFWLELDVVPVTDANGYYTHCVAVERDVTRRKEADLELARLNRALRVRSACNKALTRATDEGELLHEICRVAVELGGYQTAWVGFAQDAAERSIRPVACAGDGADAFNDSAATWSDEQLIGNGPFGRALRGRQVVIVEDLRNAPDREPWAAAASARGYRSLVVLPLHDAERTYGIFALFGSDVARVASDEMRLLQELTDDLAFGIATLRSRCEQRRTQEAVYRIAAGVSASTGTAFFDELVRNMTAALGAEAGFIARIRADDPGSATTVVAYVEGERIENFEYTLVGTPCEQLAKTATHVIPRRVSELFPCTAHLSKRRAHAYVGHRLVDSRGQAIGQLFVLFSRPLHETAFITSTLQIFASRVAAELERQSADAHIRRQASLLDKAQDAIMVRGLDDAIRYWNKGAERLYGWKADEVTGRSTEMLLYGDPTAFRENTRKVIAHSEWNGEITQLRKDGTALVVEAHWTLLRDENDQPDAILAINTNVTERKAAEHKVHQLAFYDPLTGLPNRELLGDRLQHAMQVRHGQVGALLLIDLDNFKTLNDTLGHAMGDLLLQQIAQRLQTCLRKGDTLARVGGDEFVIVLEGLSASPGDAGSLATRVGEKILASFARPFQLADYVHHCTASIGITLFNDRPTTLDELRKRADLAMYQAKAHGRNALRFFDPAMQAVVAARAELEVDLREALRLGAFELHYQAQVDARGCVSGAEALLRWQHPQRGWIAPASFIPLAEETGLILPLGLWVLDVACAQLVAWSKMPHMARLSLAVNVSARQFRQADFAAQVLAAIERSGADPRRLKLELTESLMLDNLDDTILKMSALKAHGIGFSLDDFGTGYSSLAYLKRLPLDEIKIDQSFVRDVLIDANDASIARSILALGQSLNLEVVAEGVETDAQHAFLAEHGCQAYQGYLFNRPQPARQFEAWGAGHPCPDGGEETGRARL</sequence>
<dbReference type="eggNOG" id="COG5001">
    <property type="taxonomic scope" value="Bacteria"/>
</dbReference>
<dbReference type="SMART" id="SM00052">
    <property type="entry name" value="EAL"/>
    <property type="match status" value="1"/>
</dbReference>
<feature type="domain" description="PAS" evidence="1">
    <location>
        <begin position="492"/>
        <end position="561"/>
    </location>
</feature>
<dbReference type="NCBIfam" id="TIGR00229">
    <property type="entry name" value="sensory_box"/>
    <property type="match status" value="2"/>
</dbReference>
<dbReference type="Gene3D" id="3.30.450.40">
    <property type="match status" value="2"/>
</dbReference>
<dbReference type="InterPro" id="IPR035965">
    <property type="entry name" value="PAS-like_dom_sf"/>
</dbReference>
<keyword evidence="6" id="KW-1185">Reference proteome</keyword>
<dbReference type="PROSITE" id="PS50887">
    <property type="entry name" value="GGDEF"/>
    <property type="match status" value="1"/>
</dbReference>
<name>Q3SK01_THIDA</name>
<organism evidence="5 6">
    <name type="scientific">Thiobacillus denitrificans (strain ATCC 25259 / T1)</name>
    <dbReference type="NCBI Taxonomy" id="292415"/>
    <lineage>
        <taxon>Bacteria</taxon>
        <taxon>Pseudomonadati</taxon>
        <taxon>Pseudomonadota</taxon>
        <taxon>Betaproteobacteria</taxon>
        <taxon>Nitrosomonadales</taxon>
        <taxon>Thiobacillaceae</taxon>
        <taxon>Thiobacillus</taxon>
    </lineage>
</organism>
<dbReference type="SMART" id="SM00267">
    <property type="entry name" value="GGDEF"/>
    <property type="match status" value="1"/>
</dbReference>